<evidence type="ECO:0008006" key="4">
    <source>
        <dbReference type="Google" id="ProtNLM"/>
    </source>
</evidence>
<comment type="caution">
    <text evidence="2">The sequence shown here is derived from an EMBL/GenBank/DDBJ whole genome shotgun (WGS) entry which is preliminary data.</text>
</comment>
<evidence type="ECO:0000256" key="1">
    <source>
        <dbReference type="SAM" id="Phobius"/>
    </source>
</evidence>
<dbReference type="EMBL" id="SDMP01000013">
    <property type="protein sequence ID" value="RYR22132.1"/>
    <property type="molecule type" value="Genomic_DNA"/>
</dbReference>
<keyword evidence="1" id="KW-1133">Transmembrane helix</keyword>
<reference evidence="2 3" key="1">
    <citation type="submission" date="2019-01" db="EMBL/GenBank/DDBJ databases">
        <title>Sequencing of cultivated peanut Arachis hypogaea provides insights into genome evolution and oil improvement.</title>
        <authorList>
            <person name="Chen X."/>
        </authorList>
    </citation>
    <scope>NUCLEOTIDE SEQUENCE [LARGE SCALE GENOMIC DNA]</scope>
    <source>
        <strain evidence="3">cv. Fuhuasheng</strain>
        <tissue evidence="2">Leaves</tissue>
    </source>
</reference>
<keyword evidence="1" id="KW-0812">Transmembrane</keyword>
<sequence>MARDQLQMLNALDAAKTQFYHFTAIILFGRIYYHVDGALKPGTLPPNISAAVNGVAFIGTLSGQLFFGWLGDKLRQKESRRPQSKSP</sequence>
<proteinExistence type="predicted"/>
<keyword evidence="3" id="KW-1185">Reference proteome</keyword>
<keyword evidence="1" id="KW-0472">Membrane</keyword>
<name>A0A445A712_ARAHY</name>
<evidence type="ECO:0000313" key="3">
    <source>
        <dbReference type="Proteomes" id="UP000289738"/>
    </source>
</evidence>
<accession>A0A445A712</accession>
<evidence type="ECO:0000313" key="2">
    <source>
        <dbReference type="EMBL" id="RYR22132.1"/>
    </source>
</evidence>
<protein>
    <recommendedName>
        <fullName evidence="4">Major facilitator superfamily (MFS) profile domain-containing protein</fullName>
    </recommendedName>
</protein>
<dbReference type="Gene3D" id="1.20.1250.20">
    <property type="entry name" value="MFS general substrate transporter like domains"/>
    <property type="match status" value="1"/>
</dbReference>
<dbReference type="AlphaFoldDB" id="A0A445A712"/>
<dbReference type="InterPro" id="IPR036259">
    <property type="entry name" value="MFS_trans_sf"/>
</dbReference>
<organism evidence="2 3">
    <name type="scientific">Arachis hypogaea</name>
    <name type="common">Peanut</name>
    <dbReference type="NCBI Taxonomy" id="3818"/>
    <lineage>
        <taxon>Eukaryota</taxon>
        <taxon>Viridiplantae</taxon>
        <taxon>Streptophyta</taxon>
        <taxon>Embryophyta</taxon>
        <taxon>Tracheophyta</taxon>
        <taxon>Spermatophyta</taxon>
        <taxon>Magnoliopsida</taxon>
        <taxon>eudicotyledons</taxon>
        <taxon>Gunneridae</taxon>
        <taxon>Pentapetalae</taxon>
        <taxon>rosids</taxon>
        <taxon>fabids</taxon>
        <taxon>Fabales</taxon>
        <taxon>Fabaceae</taxon>
        <taxon>Papilionoideae</taxon>
        <taxon>50 kb inversion clade</taxon>
        <taxon>dalbergioids sensu lato</taxon>
        <taxon>Dalbergieae</taxon>
        <taxon>Pterocarpus clade</taxon>
        <taxon>Arachis</taxon>
    </lineage>
</organism>
<dbReference type="Proteomes" id="UP000289738">
    <property type="component" value="Chromosome B03"/>
</dbReference>
<gene>
    <name evidence="2" type="ORF">Ahy_B03g067410</name>
</gene>
<feature type="transmembrane region" description="Helical" evidence="1">
    <location>
        <begin position="48"/>
        <end position="71"/>
    </location>
</feature>